<dbReference type="AlphaFoldDB" id="A0AAX6EE48"/>
<evidence type="ECO:0000313" key="1">
    <source>
        <dbReference type="EMBL" id="KAJ6802437.1"/>
    </source>
</evidence>
<comment type="caution">
    <text evidence="1">The sequence shown here is derived from an EMBL/GenBank/DDBJ whole genome shotgun (WGS) entry which is preliminary data.</text>
</comment>
<proteinExistence type="predicted"/>
<dbReference type="Proteomes" id="UP001140949">
    <property type="component" value="Unassembled WGS sequence"/>
</dbReference>
<sequence>MKTKRSSLWPWWWPMLPRAACSNSTIDSRRKDRSQQSGGFPFQLCLLI</sequence>
<organism evidence="1 2">
    <name type="scientific">Iris pallida</name>
    <name type="common">Sweet iris</name>
    <dbReference type="NCBI Taxonomy" id="29817"/>
    <lineage>
        <taxon>Eukaryota</taxon>
        <taxon>Viridiplantae</taxon>
        <taxon>Streptophyta</taxon>
        <taxon>Embryophyta</taxon>
        <taxon>Tracheophyta</taxon>
        <taxon>Spermatophyta</taxon>
        <taxon>Magnoliopsida</taxon>
        <taxon>Liliopsida</taxon>
        <taxon>Asparagales</taxon>
        <taxon>Iridaceae</taxon>
        <taxon>Iridoideae</taxon>
        <taxon>Irideae</taxon>
        <taxon>Iris</taxon>
    </lineage>
</organism>
<protein>
    <submittedName>
        <fullName evidence="1">Uncharacterized protein</fullName>
    </submittedName>
</protein>
<evidence type="ECO:0000313" key="2">
    <source>
        <dbReference type="Proteomes" id="UP001140949"/>
    </source>
</evidence>
<gene>
    <name evidence="1" type="ORF">M6B38_193325</name>
</gene>
<dbReference type="EMBL" id="JANAVB010037413">
    <property type="protein sequence ID" value="KAJ6802437.1"/>
    <property type="molecule type" value="Genomic_DNA"/>
</dbReference>
<reference evidence="1" key="2">
    <citation type="submission" date="2023-04" db="EMBL/GenBank/DDBJ databases">
        <authorList>
            <person name="Bruccoleri R.E."/>
            <person name="Oakeley E.J."/>
            <person name="Faust A.-M."/>
            <person name="Dessus-Babus S."/>
            <person name="Altorfer M."/>
            <person name="Burckhardt D."/>
            <person name="Oertli M."/>
            <person name="Naumann U."/>
            <person name="Petersen F."/>
            <person name="Wong J."/>
        </authorList>
    </citation>
    <scope>NUCLEOTIDE SEQUENCE</scope>
    <source>
        <strain evidence="1">GSM-AAB239-AS_SAM_17_03QT</strain>
        <tissue evidence="1">Leaf</tissue>
    </source>
</reference>
<keyword evidence="2" id="KW-1185">Reference proteome</keyword>
<name>A0AAX6EE48_IRIPA</name>
<reference evidence="1" key="1">
    <citation type="journal article" date="2023" name="GigaByte">
        <title>Genome assembly of the bearded iris, Iris pallida Lam.</title>
        <authorList>
            <person name="Bruccoleri R.E."/>
            <person name="Oakeley E.J."/>
            <person name="Faust A.M.E."/>
            <person name="Altorfer M."/>
            <person name="Dessus-Babus S."/>
            <person name="Burckhardt D."/>
            <person name="Oertli M."/>
            <person name="Naumann U."/>
            <person name="Petersen F."/>
            <person name="Wong J."/>
        </authorList>
    </citation>
    <scope>NUCLEOTIDE SEQUENCE</scope>
    <source>
        <strain evidence="1">GSM-AAB239-AS_SAM_17_03QT</strain>
    </source>
</reference>
<accession>A0AAX6EE48</accession>